<accession>A0AAD7JJ23</accession>
<proteinExistence type="predicted"/>
<name>A0AAD7JJ23_9AGAR</name>
<dbReference type="Proteomes" id="UP001215280">
    <property type="component" value="Unassembled WGS sequence"/>
</dbReference>
<dbReference type="SUPFAM" id="SSF50685">
    <property type="entry name" value="Barwin-like endoglucanases"/>
    <property type="match status" value="1"/>
</dbReference>
<evidence type="ECO:0000313" key="3">
    <source>
        <dbReference type="Proteomes" id="UP001215280"/>
    </source>
</evidence>
<dbReference type="Gene3D" id="2.40.40.10">
    <property type="entry name" value="RlpA-like domain"/>
    <property type="match status" value="1"/>
</dbReference>
<dbReference type="AlphaFoldDB" id="A0AAD7JJ23"/>
<keyword evidence="1" id="KW-0732">Signal</keyword>
<feature type="chain" id="PRO_5042173312" description="SSCRP protein" evidence="1">
    <location>
        <begin position="20"/>
        <end position="125"/>
    </location>
</feature>
<protein>
    <recommendedName>
        <fullName evidence="4">SSCRP protein</fullName>
    </recommendedName>
</protein>
<evidence type="ECO:0000256" key="1">
    <source>
        <dbReference type="SAM" id="SignalP"/>
    </source>
</evidence>
<comment type="caution">
    <text evidence="2">The sequence shown here is derived from an EMBL/GenBank/DDBJ whole genome shotgun (WGS) entry which is preliminary data.</text>
</comment>
<evidence type="ECO:0008006" key="4">
    <source>
        <dbReference type="Google" id="ProtNLM"/>
    </source>
</evidence>
<reference evidence="2" key="1">
    <citation type="submission" date="2023-03" db="EMBL/GenBank/DDBJ databases">
        <title>Massive genome expansion in bonnet fungi (Mycena s.s.) driven by repeated elements and novel gene families across ecological guilds.</title>
        <authorList>
            <consortium name="Lawrence Berkeley National Laboratory"/>
            <person name="Harder C.B."/>
            <person name="Miyauchi S."/>
            <person name="Viragh M."/>
            <person name="Kuo A."/>
            <person name="Thoen E."/>
            <person name="Andreopoulos B."/>
            <person name="Lu D."/>
            <person name="Skrede I."/>
            <person name="Drula E."/>
            <person name="Henrissat B."/>
            <person name="Morin E."/>
            <person name="Kohler A."/>
            <person name="Barry K."/>
            <person name="LaButti K."/>
            <person name="Morin E."/>
            <person name="Salamov A."/>
            <person name="Lipzen A."/>
            <person name="Mereny Z."/>
            <person name="Hegedus B."/>
            <person name="Baldrian P."/>
            <person name="Stursova M."/>
            <person name="Weitz H."/>
            <person name="Taylor A."/>
            <person name="Grigoriev I.V."/>
            <person name="Nagy L.G."/>
            <person name="Martin F."/>
            <person name="Kauserud H."/>
        </authorList>
    </citation>
    <scope>NUCLEOTIDE SEQUENCE</scope>
    <source>
        <strain evidence="2">CBHHK188m</strain>
    </source>
</reference>
<dbReference type="EMBL" id="JARJLG010000034">
    <property type="protein sequence ID" value="KAJ7765860.1"/>
    <property type="molecule type" value="Genomic_DNA"/>
</dbReference>
<keyword evidence="3" id="KW-1185">Reference proteome</keyword>
<evidence type="ECO:0000313" key="2">
    <source>
        <dbReference type="EMBL" id="KAJ7765860.1"/>
    </source>
</evidence>
<organism evidence="2 3">
    <name type="scientific">Mycena maculata</name>
    <dbReference type="NCBI Taxonomy" id="230809"/>
    <lineage>
        <taxon>Eukaryota</taxon>
        <taxon>Fungi</taxon>
        <taxon>Dikarya</taxon>
        <taxon>Basidiomycota</taxon>
        <taxon>Agaricomycotina</taxon>
        <taxon>Agaricomycetes</taxon>
        <taxon>Agaricomycetidae</taxon>
        <taxon>Agaricales</taxon>
        <taxon>Marasmiineae</taxon>
        <taxon>Mycenaceae</taxon>
        <taxon>Mycena</taxon>
    </lineage>
</organism>
<feature type="signal peptide" evidence="1">
    <location>
        <begin position="1"/>
        <end position="19"/>
    </location>
</feature>
<dbReference type="InterPro" id="IPR036908">
    <property type="entry name" value="RlpA-like_sf"/>
</dbReference>
<sequence>MQFTESIVSLTAFVAAAAAITGRATFFDPNGLAGECGFSIQNTDFAVALSPANYNGGAFCGQDIVVESHPPHADPARLEHAPHLRFQSAACALALPLLRAHHPRMGPLPYGRFQSTDQEITYKDK</sequence>
<gene>
    <name evidence="2" type="ORF">DFH07DRAFT_955532</name>
</gene>
<dbReference type="CDD" id="cd22191">
    <property type="entry name" value="DPBB_RlpA_EXP_N-like"/>
    <property type="match status" value="1"/>
</dbReference>